<dbReference type="AlphaFoldDB" id="A0A1F6FKU2"/>
<evidence type="ECO:0000313" key="2">
    <source>
        <dbReference type="EMBL" id="OGG86472.1"/>
    </source>
</evidence>
<comment type="caution">
    <text evidence="2">The sequence shown here is derived from an EMBL/GenBank/DDBJ whole genome shotgun (WGS) entry which is preliminary data.</text>
</comment>
<organism evidence="2 3">
    <name type="scientific">Candidatus Kuenenbacteria bacterium RIFCSPHIGHO2_02_FULL_39_13</name>
    <dbReference type="NCBI Taxonomy" id="1798561"/>
    <lineage>
        <taxon>Bacteria</taxon>
        <taxon>Candidatus Kueneniibacteriota</taxon>
    </lineage>
</organism>
<name>A0A1F6FKU2_9BACT</name>
<dbReference type="SUPFAM" id="SSF54862">
    <property type="entry name" value="4Fe-4S ferredoxins"/>
    <property type="match status" value="1"/>
</dbReference>
<evidence type="ECO:0000313" key="3">
    <source>
        <dbReference type="Proteomes" id="UP000179136"/>
    </source>
</evidence>
<dbReference type="InterPro" id="IPR017896">
    <property type="entry name" value="4Fe4S_Fe-S-bd"/>
</dbReference>
<gene>
    <name evidence="2" type="ORF">A3B87_00385</name>
</gene>
<dbReference type="PROSITE" id="PS51379">
    <property type="entry name" value="4FE4S_FER_2"/>
    <property type="match status" value="1"/>
</dbReference>
<accession>A0A1F6FKU2</accession>
<dbReference type="EMBL" id="MFMW01000034">
    <property type="protein sequence ID" value="OGG86472.1"/>
    <property type="molecule type" value="Genomic_DNA"/>
</dbReference>
<sequence>MPKITVNKSKCIACGSCYSMYPECFINGPEGKSQVKDHDYKKHGYSKEDIIGICPAGAITIED</sequence>
<dbReference type="Gene3D" id="3.30.70.20">
    <property type="match status" value="1"/>
</dbReference>
<reference evidence="2 3" key="1">
    <citation type="journal article" date="2016" name="Nat. Commun.">
        <title>Thousands of microbial genomes shed light on interconnected biogeochemical processes in an aquifer system.</title>
        <authorList>
            <person name="Anantharaman K."/>
            <person name="Brown C.T."/>
            <person name="Hug L.A."/>
            <person name="Sharon I."/>
            <person name="Castelle C.J."/>
            <person name="Probst A.J."/>
            <person name="Thomas B.C."/>
            <person name="Singh A."/>
            <person name="Wilkins M.J."/>
            <person name="Karaoz U."/>
            <person name="Brodie E.L."/>
            <person name="Williams K.H."/>
            <person name="Hubbard S.S."/>
            <person name="Banfield J.F."/>
        </authorList>
    </citation>
    <scope>NUCLEOTIDE SEQUENCE [LARGE SCALE GENOMIC DNA]</scope>
</reference>
<evidence type="ECO:0000259" key="1">
    <source>
        <dbReference type="PROSITE" id="PS51379"/>
    </source>
</evidence>
<proteinExistence type="predicted"/>
<protein>
    <recommendedName>
        <fullName evidence="1">4Fe-4S ferredoxin-type domain-containing protein</fullName>
    </recommendedName>
</protein>
<dbReference type="Pfam" id="PF13370">
    <property type="entry name" value="Fer4_13"/>
    <property type="match status" value="1"/>
</dbReference>
<dbReference type="Proteomes" id="UP000179136">
    <property type="component" value="Unassembled WGS sequence"/>
</dbReference>
<dbReference type="STRING" id="1798561.A3B87_00385"/>
<feature type="domain" description="4Fe-4S ferredoxin-type" evidence="1">
    <location>
        <begin position="2"/>
        <end position="31"/>
    </location>
</feature>